<keyword evidence="2 8" id="KW-0813">Transport</keyword>
<dbReference type="GO" id="GO:0043190">
    <property type="term" value="C:ATP-binding cassette (ABC) transporter complex"/>
    <property type="evidence" value="ECO:0007669"/>
    <property type="project" value="InterPro"/>
</dbReference>
<feature type="transmembrane region" description="Helical" evidence="8">
    <location>
        <begin position="188"/>
        <end position="206"/>
    </location>
</feature>
<gene>
    <name evidence="10" type="ORF">SAMN04488506_0456</name>
</gene>
<protein>
    <submittedName>
        <fullName evidence="10">Amino acid ABC transporter membrane protein 2, PAAT family</fullName>
    </submittedName>
</protein>
<evidence type="ECO:0000256" key="5">
    <source>
        <dbReference type="ARBA" id="ARBA00022970"/>
    </source>
</evidence>
<name>A0A1I5VB93_9LACT</name>
<dbReference type="InterPro" id="IPR043429">
    <property type="entry name" value="ArtM/GltK/GlnP/TcyL/YhdX-like"/>
</dbReference>
<dbReference type="GO" id="GO:0022857">
    <property type="term" value="F:transmembrane transporter activity"/>
    <property type="evidence" value="ECO:0007669"/>
    <property type="project" value="InterPro"/>
</dbReference>
<dbReference type="PROSITE" id="PS50928">
    <property type="entry name" value="ABC_TM1"/>
    <property type="match status" value="1"/>
</dbReference>
<keyword evidence="11" id="KW-1185">Reference proteome</keyword>
<feature type="domain" description="ABC transmembrane type-1" evidence="9">
    <location>
        <begin position="18"/>
        <end position="206"/>
    </location>
</feature>
<keyword evidence="6 8" id="KW-1133">Transmembrane helix</keyword>
<dbReference type="STRING" id="82801.SAMN04488506_0456"/>
<evidence type="ECO:0000256" key="8">
    <source>
        <dbReference type="RuleBase" id="RU363032"/>
    </source>
</evidence>
<comment type="subcellular location">
    <subcellularLocation>
        <location evidence="1 8">Cell membrane</location>
        <topology evidence="1 8">Multi-pass membrane protein</topology>
    </subcellularLocation>
</comment>
<evidence type="ECO:0000256" key="1">
    <source>
        <dbReference type="ARBA" id="ARBA00004651"/>
    </source>
</evidence>
<dbReference type="EMBL" id="FOXW01000001">
    <property type="protein sequence ID" value="SFQ04789.1"/>
    <property type="molecule type" value="Genomic_DNA"/>
</dbReference>
<accession>A0A1I5VB93</accession>
<dbReference type="Gene3D" id="1.10.3720.10">
    <property type="entry name" value="MetI-like"/>
    <property type="match status" value="1"/>
</dbReference>
<feature type="transmembrane region" description="Helical" evidence="8">
    <location>
        <begin position="72"/>
        <end position="98"/>
    </location>
</feature>
<evidence type="ECO:0000256" key="7">
    <source>
        <dbReference type="ARBA" id="ARBA00023136"/>
    </source>
</evidence>
<dbReference type="NCBIfam" id="TIGR03003">
    <property type="entry name" value="ectoine_ehuD"/>
    <property type="match status" value="1"/>
</dbReference>
<evidence type="ECO:0000256" key="2">
    <source>
        <dbReference type="ARBA" id="ARBA00022448"/>
    </source>
</evidence>
<dbReference type="InterPro" id="IPR035906">
    <property type="entry name" value="MetI-like_sf"/>
</dbReference>
<dbReference type="AlphaFoldDB" id="A0A1I5VB93"/>
<evidence type="ECO:0000256" key="4">
    <source>
        <dbReference type="ARBA" id="ARBA00022692"/>
    </source>
</evidence>
<dbReference type="RefSeq" id="WP_177192467.1">
    <property type="nucleotide sequence ID" value="NZ_FOXW01000001.1"/>
</dbReference>
<dbReference type="SUPFAM" id="SSF161098">
    <property type="entry name" value="MetI-like"/>
    <property type="match status" value="1"/>
</dbReference>
<dbReference type="InterPro" id="IPR014341">
    <property type="entry name" value="Ectoine_EhuD"/>
</dbReference>
<keyword evidence="7 8" id="KW-0472">Membrane</keyword>
<dbReference type="Pfam" id="PF00528">
    <property type="entry name" value="BPD_transp_1"/>
    <property type="match status" value="1"/>
</dbReference>
<evidence type="ECO:0000256" key="6">
    <source>
        <dbReference type="ARBA" id="ARBA00022989"/>
    </source>
</evidence>
<keyword evidence="4 8" id="KW-0812">Transmembrane</keyword>
<evidence type="ECO:0000313" key="10">
    <source>
        <dbReference type="EMBL" id="SFQ04789.1"/>
    </source>
</evidence>
<comment type="similarity">
    <text evidence="8">Belongs to the binding-protein-dependent transport system permease family.</text>
</comment>
<proteinExistence type="inferred from homology"/>
<dbReference type="InterPro" id="IPR000515">
    <property type="entry name" value="MetI-like"/>
</dbReference>
<keyword evidence="5" id="KW-0029">Amino-acid transport</keyword>
<sequence>MFDFQYAIEIFPTILSALRITISATIVGFILAFVLGLVLAMLSRTKVKTIATITNGVIKFIRNTPLLVQLYFIFYVFPSFGLTLSPFVAGVLGLGIHYSTYLSEVFRSGIDAVPVGQWEVGKALNFTQKQTWTRIILPQAVPPIVPVIGNYFITMFKETPLLSAITLVEILQQAKILGANSFSYVEPITIVGILFFVLSYPASLLIKQLENKLNKKYQV</sequence>
<dbReference type="NCBIfam" id="TIGR01726">
    <property type="entry name" value="HEQRo_perm_3TM"/>
    <property type="match status" value="1"/>
</dbReference>
<reference evidence="10 11" key="1">
    <citation type="submission" date="2016-10" db="EMBL/GenBank/DDBJ databases">
        <authorList>
            <person name="de Groot N.N."/>
        </authorList>
    </citation>
    <scope>NUCLEOTIDE SEQUENCE [LARGE SCALE GENOMIC DNA]</scope>
    <source>
        <strain evidence="10 11">DSM 20581</strain>
    </source>
</reference>
<feature type="transmembrane region" description="Helical" evidence="8">
    <location>
        <begin position="20"/>
        <end position="42"/>
    </location>
</feature>
<dbReference type="CDD" id="cd06261">
    <property type="entry name" value="TM_PBP2"/>
    <property type="match status" value="1"/>
</dbReference>
<dbReference type="PANTHER" id="PTHR30614">
    <property type="entry name" value="MEMBRANE COMPONENT OF AMINO ACID ABC TRANSPORTER"/>
    <property type="match status" value="1"/>
</dbReference>
<keyword evidence="3" id="KW-1003">Cell membrane</keyword>
<evidence type="ECO:0000256" key="3">
    <source>
        <dbReference type="ARBA" id="ARBA00022475"/>
    </source>
</evidence>
<evidence type="ECO:0000313" key="11">
    <source>
        <dbReference type="Proteomes" id="UP000199136"/>
    </source>
</evidence>
<evidence type="ECO:0000259" key="9">
    <source>
        <dbReference type="PROSITE" id="PS50928"/>
    </source>
</evidence>
<dbReference type="PANTHER" id="PTHR30614:SF0">
    <property type="entry name" value="L-CYSTINE TRANSPORT SYSTEM PERMEASE PROTEIN TCYL"/>
    <property type="match status" value="1"/>
</dbReference>
<dbReference type="Proteomes" id="UP000199136">
    <property type="component" value="Unassembled WGS sequence"/>
</dbReference>
<organism evidence="10 11">
    <name type="scientific">Desemzia incerta</name>
    <dbReference type="NCBI Taxonomy" id="82801"/>
    <lineage>
        <taxon>Bacteria</taxon>
        <taxon>Bacillati</taxon>
        <taxon>Bacillota</taxon>
        <taxon>Bacilli</taxon>
        <taxon>Lactobacillales</taxon>
        <taxon>Carnobacteriaceae</taxon>
        <taxon>Desemzia</taxon>
    </lineage>
</organism>
<dbReference type="InterPro" id="IPR010065">
    <property type="entry name" value="AA_ABC_transptr_permease_3TM"/>
</dbReference>
<dbReference type="GO" id="GO:0006865">
    <property type="term" value="P:amino acid transport"/>
    <property type="evidence" value="ECO:0007669"/>
    <property type="project" value="UniProtKB-KW"/>
</dbReference>